<keyword evidence="3" id="KW-1185">Reference proteome</keyword>
<keyword evidence="1" id="KW-1133">Transmembrane helix</keyword>
<protein>
    <submittedName>
        <fullName evidence="2">Uncharacterized protein</fullName>
    </submittedName>
</protein>
<proteinExistence type="predicted"/>
<reference evidence="2 3" key="1">
    <citation type="submission" date="2023-01" db="EMBL/GenBank/DDBJ databases">
        <title>Minimal conservation of predation-associated metabolite biosynthetic gene clusters underscores biosynthetic potential of Myxococcota including descriptions for ten novel species: Archangium lansinium sp. nov., Myxococcus landrumus sp. nov., Nannocystis bai.</title>
        <authorList>
            <person name="Ahearne A."/>
            <person name="Stevens C."/>
            <person name="Dowd S."/>
        </authorList>
    </citation>
    <scope>NUCLEOTIDE SEQUENCE [LARGE SCALE GENOMIC DNA]</scope>
    <source>
        <strain evidence="2 3">WIWO2</strain>
    </source>
</reference>
<keyword evidence="1" id="KW-0472">Membrane</keyword>
<evidence type="ECO:0000256" key="1">
    <source>
        <dbReference type="SAM" id="Phobius"/>
    </source>
</evidence>
<evidence type="ECO:0000313" key="3">
    <source>
        <dbReference type="Proteomes" id="UP001217485"/>
    </source>
</evidence>
<name>A0ABT5CFI1_9BACT</name>
<comment type="caution">
    <text evidence="2">The sequence shown here is derived from an EMBL/GenBank/DDBJ whole genome shotgun (WGS) entry which is preliminary data.</text>
</comment>
<gene>
    <name evidence="2" type="ORF">POL72_39550</name>
</gene>
<accession>A0ABT5CFI1</accession>
<keyword evidence="1" id="KW-0812">Transmembrane</keyword>
<dbReference type="Proteomes" id="UP001217485">
    <property type="component" value="Unassembled WGS sequence"/>
</dbReference>
<dbReference type="EMBL" id="JAQNDK010000005">
    <property type="protein sequence ID" value="MDC0683887.1"/>
    <property type="molecule type" value="Genomic_DNA"/>
</dbReference>
<feature type="transmembrane region" description="Helical" evidence="1">
    <location>
        <begin position="54"/>
        <end position="73"/>
    </location>
</feature>
<evidence type="ECO:0000313" key="2">
    <source>
        <dbReference type="EMBL" id="MDC0683887.1"/>
    </source>
</evidence>
<organism evidence="2 3">
    <name type="scientific">Sorangium atrum</name>
    <dbReference type="NCBI Taxonomy" id="2995308"/>
    <lineage>
        <taxon>Bacteria</taxon>
        <taxon>Pseudomonadati</taxon>
        <taxon>Myxococcota</taxon>
        <taxon>Polyangia</taxon>
        <taxon>Polyangiales</taxon>
        <taxon>Polyangiaceae</taxon>
        <taxon>Sorangium</taxon>
    </lineage>
</organism>
<feature type="transmembrane region" description="Helical" evidence="1">
    <location>
        <begin position="21"/>
        <end position="39"/>
    </location>
</feature>
<dbReference type="RefSeq" id="WP_272102037.1">
    <property type="nucleotide sequence ID" value="NZ_JAQNDK010000005.1"/>
</dbReference>
<sequence>MLTRKFYTSPGAWATARSARVVALVGAFAAWVAGAVWVVRRAVTVTGQWVWPRAAPGLAVCAAGVAVWLLAIWQA</sequence>